<evidence type="ECO:0000256" key="6">
    <source>
        <dbReference type="ARBA" id="ARBA00023136"/>
    </source>
</evidence>
<sequence>MRFIPLFSKPIFTRSIIYYGLCLAFASWFAFFIAVMMNLPNPYWAAMPAWVIFQPTRGLVLERAIYRFLGTFIGAAIGFAILLIPIHPILQLIVFTLLIGITTTCSHIFRGTIAYGFFTTGLTTAIVIIPAIIWPNDTIHLAISRVVCTFIGCIVVTIILALFIPKFPLRSFYQRIHLLTSDVIFYANQVVTSNSKEECQDIEQTLLASINDINDNAAVAAAGSMHKNRKLRYIDAVIAASLDVMAASRAILTRNERENVLPPEFSEELLNLSKQMSHKHPFYLEDTDFFTKWQLNDSQLKPEIKRLLYTIEQLLAAEHALIHNIERTQNINKQNYTATLLLPHRDWRMAMNIAAITCTIVFCVSLSCYFSHTQLAEQVAVGIGIFAIVFGSFPLPQVNAAKLFIGVSSGVIVAIVYSFLVQPYITSEFWLLATLIPFLIFGGICRSHPTTAIPAIDGNVAFFFAGHIGMPATDTFTILSTDLIYILCAGIISGIFILLPRKPDKQALNAILSIQRDLDRIIAAQDAVSKNWYEQSTRQLLRLMLHLSRAGKLGDNAPNGLLSTLNIGYAITMLHAKLERPELDHTSYIQIKTILYILSLKPKGNLTIINELNKQIEHIENVELRRIAEMLMDSLNESQPFFDYINELNKKIQ</sequence>
<evidence type="ECO:0000256" key="4">
    <source>
        <dbReference type="ARBA" id="ARBA00022692"/>
    </source>
</evidence>
<dbReference type="PANTHER" id="PTHR30509:SF9">
    <property type="entry name" value="MULTIDRUG RESISTANCE PROTEIN MDTO"/>
    <property type="match status" value="1"/>
</dbReference>
<reference evidence="8 9" key="1">
    <citation type="submission" date="2018-10" db="EMBL/GenBank/DDBJ databases">
        <title>Genomic Encyclopedia of Type Strains, Phase IV (KMG-IV): sequencing the most valuable type-strain genomes for metagenomic binning, comparative biology and taxonomic classification.</title>
        <authorList>
            <person name="Goeker M."/>
        </authorList>
    </citation>
    <scope>NUCLEOTIDE SEQUENCE [LARGE SCALE GENOMIC DNA]</scope>
    <source>
        <strain evidence="8 9">DSM 22228</strain>
    </source>
</reference>
<feature type="transmembrane region" description="Helical" evidence="7">
    <location>
        <begin position="16"/>
        <end position="37"/>
    </location>
</feature>
<evidence type="ECO:0000256" key="2">
    <source>
        <dbReference type="ARBA" id="ARBA00022448"/>
    </source>
</evidence>
<dbReference type="Pfam" id="PF04632">
    <property type="entry name" value="FUSC"/>
    <property type="match status" value="1"/>
</dbReference>
<name>A0A495RJT5_9GAMM</name>
<dbReference type="RefSeq" id="WP_121144475.1">
    <property type="nucleotide sequence ID" value="NZ_RBWY01000001.1"/>
</dbReference>
<evidence type="ECO:0000313" key="8">
    <source>
        <dbReference type="EMBL" id="RKS87591.1"/>
    </source>
</evidence>
<dbReference type="GO" id="GO:0022857">
    <property type="term" value="F:transmembrane transporter activity"/>
    <property type="evidence" value="ECO:0007669"/>
    <property type="project" value="InterPro"/>
</dbReference>
<keyword evidence="4 7" id="KW-0812">Transmembrane</keyword>
<dbReference type="EMBL" id="RBWY01000001">
    <property type="protein sequence ID" value="RKS87591.1"/>
    <property type="molecule type" value="Genomic_DNA"/>
</dbReference>
<feature type="transmembrane region" description="Helical" evidence="7">
    <location>
        <begin position="378"/>
        <end position="396"/>
    </location>
</feature>
<feature type="transmembrane region" description="Helical" evidence="7">
    <location>
        <begin position="68"/>
        <end position="86"/>
    </location>
</feature>
<dbReference type="PANTHER" id="PTHR30509">
    <property type="entry name" value="P-HYDROXYBENZOIC ACID EFFLUX PUMP SUBUNIT-RELATED"/>
    <property type="match status" value="1"/>
</dbReference>
<organism evidence="8 9">
    <name type="scientific">Orbus hercynius</name>
    <dbReference type="NCBI Taxonomy" id="593135"/>
    <lineage>
        <taxon>Bacteria</taxon>
        <taxon>Pseudomonadati</taxon>
        <taxon>Pseudomonadota</taxon>
        <taxon>Gammaproteobacteria</taxon>
        <taxon>Orbales</taxon>
        <taxon>Orbaceae</taxon>
        <taxon>Orbus</taxon>
    </lineage>
</organism>
<feature type="transmembrane region" description="Helical" evidence="7">
    <location>
        <begin position="139"/>
        <end position="164"/>
    </location>
</feature>
<evidence type="ECO:0000256" key="7">
    <source>
        <dbReference type="SAM" id="Phobius"/>
    </source>
</evidence>
<evidence type="ECO:0000256" key="5">
    <source>
        <dbReference type="ARBA" id="ARBA00022989"/>
    </source>
</evidence>
<feature type="transmembrane region" description="Helical" evidence="7">
    <location>
        <begin position="476"/>
        <end position="499"/>
    </location>
</feature>
<feature type="transmembrane region" description="Helical" evidence="7">
    <location>
        <begin position="350"/>
        <end position="372"/>
    </location>
</feature>
<keyword evidence="2" id="KW-0813">Transport</keyword>
<evidence type="ECO:0000256" key="1">
    <source>
        <dbReference type="ARBA" id="ARBA00004651"/>
    </source>
</evidence>
<dbReference type="InterPro" id="IPR006726">
    <property type="entry name" value="PHBA_efflux_AaeB/fusaric-R"/>
</dbReference>
<dbReference type="Proteomes" id="UP000278542">
    <property type="component" value="Unassembled WGS sequence"/>
</dbReference>
<accession>A0A495RJT5</accession>
<comment type="caution">
    <text evidence="8">The sequence shown here is derived from an EMBL/GenBank/DDBJ whole genome shotgun (WGS) entry which is preliminary data.</text>
</comment>
<gene>
    <name evidence="8" type="ORF">DES39_0830</name>
</gene>
<keyword evidence="6 7" id="KW-0472">Membrane</keyword>
<comment type="subcellular location">
    <subcellularLocation>
        <location evidence="1">Cell membrane</location>
        <topology evidence="1">Multi-pass membrane protein</topology>
    </subcellularLocation>
</comment>
<keyword evidence="5 7" id="KW-1133">Transmembrane helix</keyword>
<feature type="transmembrane region" description="Helical" evidence="7">
    <location>
        <begin position="403"/>
        <end position="421"/>
    </location>
</feature>
<dbReference type="OrthoDB" id="9807111at2"/>
<proteinExistence type="predicted"/>
<dbReference type="AlphaFoldDB" id="A0A495RJT5"/>
<dbReference type="GO" id="GO:0005886">
    <property type="term" value="C:plasma membrane"/>
    <property type="evidence" value="ECO:0007669"/>
    <property type="project" value="UniProtKB-SubCell"/>
</dbReference>
<evidence type="ECO:0000256" key="3">
    <source>
        <dbReference type="ARBA" id="ARBA00022475"/>
    </source>
</evidence>
<protein>
    <submittedName>
        <fullName evidence="8">Putative membrane protein YccC</fullName>
    </submittedName>
</protein>
<keyword evidence="9" id="KW-1185">Reference proteome</keyword>
<feature type="transmembrane region" description="Helical" evidence="7">
    <location>
        <begin position="92"/>
        <end position="109"/>
    </location>
</feature>
<feature type="transmembrane region" description="Helical" evidence="7">
    <location>
        <begin position="114"/>
        <end position="133"/>
    </location>
</feature>
<keyword evidence="3" id="KW-1003">Cell membrane</keyword>
<evidence type="ECO:0000313" key="9">
    <source>
        <dbReference type="Proteomes" id="UP000278542"/>
    </source>
</evidence>